<keyword evidence="1" id="KW-0862">Zinc</keyword>
<name>A0A9P5Y9F3_9AGAR</name>
<feature type="coiled-coil region" evidence="2">
    <location>
        <begin position="476"/>
        <end position="510"/>
    </location>
</feature>
<feature type="compositionally biased region" description="Low complexity" evidence="3">
    <location>
        <begin position="361"/>
        <end position="372"/>
    </location>
</feature>
<dbReference type="GO" id="GO:0008270">
    <property type="term" value="F:zinc ion binding"/>
    <property type="evidence" value="ECO:0007669"/>
    <property type="project" value="UniProtKB-KW"/>
</dbReference>
<dbReference type="AlphaFoldDB" id="A0A9P5Y9F3"/>
<dbReference type="PROSITE" id="PS50103">
    <property type="entry name" value="ZF_C3H1"/>
    <property type="match status" value="1"/>
</dbReference>
<accession>A0A9P5Y9F3</accession>
<proteinExistence type="predicted"/>
<evidence type="ECO:0000256" key="2">
    <source>
        <dbReference type="SAM" id="Coils"/>
    </source>
</evidence>
<feature type="compositionally biased region" description="Basic and acidic residues" evidence="3">
    <location>
        <begin position="91"/>
        <end position="127"/>
    </location>
</feature>
<feature type="compositionally biased region" description="Basic and acidic residues" evidence="3">
    <location>
        <begin position="57"/>
        <end position="72"/>
    </location>
</feature>
<evidence type="ECO:0000313" key="5">
    <source>
        <dbReference type="EMBL" id="KAF9464713.1"/>
    </source>
</evidence>
<dbReference type="Proteomes" id="UP000807353">
    <property type="component" value="Unassembled WGS sequence"/>
</dbReference>
<dbReference type="InterPro" id="IPR000571">
    <property type="entry name" value="Znf_CCCH"/>
</dbReference>
<dbReference type="OrthoDB" id="2749714at2759"/>
<gene>
    <name evidence="5" type="ORF">BDZ94DRAFT_1190609</name>
</gene>
<protein>
    <recommendedName>
        <fullName evidence="4">C3H1-type domain-containing protein</fullName>
    </recommendedName>
</protein>
<feature type="region of interest" description="Disordered" evidence="3">
    <location>
        <begin position="340"/>
        <end position="373"/>
    </location>
</feature>
<comment type="caution">
    <text evidence="5">The sequence shown here is derived from an EMBL/GenBank/DDBJ whole genome shotgun (WGS) entry which is preliminary data.</text>
</comment>
<sequence>MVFKRCFYFDRNGNPLRQGCPRKASCHFIHPNDPEWDKAPDSFPPLHIRQRWSPPAETRKFETPISPREHNKGTSRYRSRRTPSPHKHNSRDRSEGEVSRHDEALGKFRRQSSDQRRSETSVPDDKASSLAPHADSISLSNTEVGDHPMAPPPIPSSVSLSPPPPPPPPPPQPSSNNVLTFPPPPPVPTAPFWRKGSPATYPDPTPEEARKSWLERIKLMTECLRKEKILKKIQKDLTEAKLDLTRQRVVTLPEVNQRKAKDHLTNLEFQRDETEKAFENSILRLIKSKSWPVAPQLVDGGQVEKPQEILNYLNDLINKSAEMHKVLIDIQERGASSLVGATSDMDVDPQRPLKRRRLSESESSIQFQSQPSAQELETLRDRVLNIEERFSAFKNDLDVHDAELLEVIDERLDAKQESIKFGQTAASTISQDEHQEVQQNINKTGADMDEIATEITDLIKQTTAQEADRVAIRREIETLNSSFQGFQDKLQRFEANREKHRMTIEALEAAVSAHVAQPPSPPGSPHMPTHDHILEELEDSVVDMVRAHTKPLIETMRSQVEDLLRIQNKEMYDIFSSKLTLTLRTMEAISGRIGVLERPSIVPGP</sequence>
<feature type="compositionally biased region" description="Basic residues" evidence="3">
    <location>
        <begin position="73"/>
        <end position="90"/>
    </location>
</feature>
<dbReference type="EMBL" id="MU150252">
    <property type="protein sequence ID" value="KAF9464713.1"/>
    <property type="molecule type" value="Genomic_DNA"/>
</dbReference>
<keyword evidence="1" id="KW-0479">Metal-binding</keyword>
<reference evidence="5" key="1">
    <citation type="submission" date="2020-11" db="EMBL/GenBank/DDBJ databases">
        <authorList>
            <consortium name="DOE Joint Genome Institute"/>
            <person name="Ahrendt S."/>
            <person name="Riley R."/>
            <person name="Andreopoulos W."/>
            <person name="Labutti K."/>
            <person name="Pangilinan J."/>
            <person name="Ruiz-Duenas F.J."/>
            <person name="Barrasa J.M."/>
            <person name="Sanchez-Garcia M."/>
            <person name="Camarero S."/>
            <person name="Miyauchi S."/>
            <person name="Serrano A."/>
            <person name="Linde D."/>
            <person name="Babiker R."/>
            <person name="Drula E."/>
            <person name="Ayuso-Fernandez I."/>
            <person name="Pacheco R."/>
            <person name="Padilla G."/>
            <person name="Ferreira P."/>
            <person name="Barriuso J."/>
            <person name="Kellner H."/>
            <person name="Castanera R."/>
            <person name="Alfaro M."/>
            <person name="Ramirez L."/>
            <person name="Pisabarro A.G."/>
            <person name="Kuo A."/>
            <person name="Tritt A."/>
            <person name="Lipzen A."/>
            <person name="He G."/>
            <person name="Yan M."/>
            <person name="Ng V."/>
            <person name="Cullen D."/>
            <person name="Martin F."/>
            <person name="Rosso M.-N."/>
            <person name="Henrissat B."/>
            <person name="Hibbett D."/>
            <person name="Martinez A.T."/>
            <person name="Grigoriev I.V."/>
        </authorList>
    </citation>
    <scope>NUCLEOTIDE SEQUENCE</scope>
    <source>
        <strain evidence="5">CBS 247.69</strain>
    </source>
</reference>
<feature type="domain" description="C3H1-type" evidence="4">
    <location>
        <begin position="5"/>
        <end position="33"/>
    </location>
</feature>
<organism evidence="5 6">
    <name type="scientific">Collybia nuda</name>
    <dbReference type="NCBI Taxonomy" id="64659"/>
    <lineage>
        <taxon>Eukaryota</taxon>
        <taxon>Fungi</taxon>
        <taxon>Dikarya</taxon>
        <taxon>Basidiomycota</taxon>
        <taxon>Agaricomycotina</taxon>
        <taxon>Agaricomycetes</taxon>
        <taxon>Agaricomycetidae</taxon>
        <taxon>Agaricales</taxon>
        <taxon>Tricholomatineae</taxon>
        <taxon>Clitocybaceae</taxon>
        <taxon>Collybia</taxon>
    </lineage>
</organism>
<evidence type="ECO:0000256" key="1">
    <source>
        <dbReference type="PROSITE-ProRule" id="PRU00723"/>
    </source>
</evidence>
<feature type="region of interest" description="Disordered" evidence="3">
    <location>
        <begin position="37"/>
        <end position="207"/>
    </location>
</feature>
<keyword evidence="2" id="KW-0175">Coiled coil</keyword>
<feature type="compositionally biased region" description="Pro residues" evidence="3">
    <location>
        <begin position="149"/>
        <end position="173"/>
    </location>
</feature>
<evidence type="ECO:0000256" key="3">
    <source>
        <dbReference type="SAM" id="MobiDB-lite"/>
    </source>
</evidence>
<feature type="zinc finger region" description="C3H1-type" evidence="1">
    <location>
        <begin position="5"/>
        <end position="33"/>
    </location>
</feature>
<keyword evidence="6" id="KW-1185">Reference proteome</keyword>
<keyword evidence="1" id="KW-0863">Zinc-finger</keyword>
<evidence type="ECO:0000259" key="4">
    <source>
        <dbReference type="PROSITE" id="PS50103"/>
    </source>
</evidence>
<evidence type="ECO:0000313" key="6">
    <source>
        <dbReference type="Proteomes" id="UP000807353"/>
    </source>
</evidence>